<accession>A0A0E3LLB8</accession>
<evidence type="ECO:0000313" key="2">
    <source>
        <dbReference type="EMBL" id="AKB50996.1"/>
    </source>
</evidence>
<organism evidence="2 3">
    <name type="scientific">Methanosarcina barkeri str. Wiesmoor</name>
    <dbReference type="NCBI Taxonomy" id="1434109"/>
    <lineage>
        <taxon>Archaea</taxon>
        <taxon>Methanobacteriati</taxon>
        <taxon>Methanobacteriota</taxon>
        <taxon>Stenosarchaea group</taxon>
        <taxon>Methanomicrobia</taxon>
        <taxon>Methanosarcinales</taxon>
        <taxon>Methanosarcinaceae</taxon>
        <taxon>Methanosarcina</taxon>
    </lineage>
</organism>
<evidence type="ECO:0000256" key="1">
    <source>
        <dbReference type="SAM" id="Coils"/>
    </source>
</evidence>
<sequence>MEYRLLNIFYNRENEITFLKKFLSEELNVINNEKKHQKEIKKAKEEFNQYRYKLKLERRRKKIFRLIVLKMQNITSIDQCKI</sequence>
<protein>
    <submittedName>
        <fullName evidence="2">Mobile element protein</fullName>
    </submittedName>
</protein>
<reference evidence="2 3" key="1">
    <citation type="submission" date="2014-07" db="EMBL/GenBank/DDBJ databases">
        <title>Methanogenic archaea and the global carbon cycle.</title>
        <authorList>
            <person name="Henriksen J.R."/>
            <person name="Luke J."/>
            <person name="Reinhart S."/>
            <person name="Benedict M.N."/>
            <person name="Youngblut N.D."/>
            <person name="Metcalf M.E."/>
            <person name="Whitaker R.J."/>
            <person name="Metcalf W.W."/>
        </authorList>
    </citation>
    <scope>NUCLEOTIDE SEQUENCE [LARGE SCALE GENOMIC DNA]</scope>
    <source>
        <strain evidence="2 3">Wiesmoor</strain>
    </source>
</reference>
<proteinExistence type="predicted"/>
<dbReference type="PATRIC" id="fig|1434109.4.peg.2204"/>
<gene>
    <name evidence="2" type="ORF">MSBRW_1743</name>
</gene>
<evidence type="ECO:0000313" key="3">
    <source>
        <dbReference type="Proteomes" id="UP000033038"/>
    </source>
</evidence>
<dbReference type="HOGENOM" id="CLU_2550224_0_0_2"/>
<keyword evidence="1" id="KW-0175">Coiled coil</keyword>
<dbReference type="KEGG" id="mbw:MSBRW_1743"/>
<dbReference type="AlphaFoldDB" id="A0A0E3LLB8"/>
<name>A0A0E3LLB8_METBA</name>
<feature type="coiled-coil region" evidence="1">
    <location>
        <begin position="33"/>
        <end position="60"/>
    </location>
</feature>
<dbReference type="EMBL" id="CP009526">
    <property type="protein sequence ID" value="AKB50996.1"/>
    <property type="molecule type" value="Genomic_DNA"/>
</dbReference>
<dbReference type="Proteomes" id="UP000033038">
    <property type="component" value="Chromosome"/>
</dbReference>